<organism evidence="1 2">
    <name type="scientific">Kipferlia bialata</name>
    <dbReference type="NCBI Taxonomy" id="797122"/>
    <lineage>
        <taxon>Eukaryota</taxon>
        <taxon>Metamonada</taxon>
        <taxon>Carpediemonas-like organisms</taxon>
        <taxon>Kipferlia</taxon>
    </lineage>
</organism>
<dbReference type="AlphaFoldDB" id="A0A9K3GNR2"/>
<dbReference type="Proteomes" id="UP000265618">
    <property type="component" value="Unassembled WGS sequence"/>
</dbReference>
<proteinExistence type="predicted"/>
<evidence type="ECO:0000313" key="1">
    <source>
        <dbReference type="EMBL" id="GIQ89025.1"/>
    </source>
</evidence>
<dbReference type="EMBL" id="BDIP01004620">
    <property type="protein sequence ID" value="GIQ89025.1"/>
    <property type="molecule type" value="Genomic_DNA"/>
</dbReference>
<comment type="caution">
    <text evidence="1">The sequence shown here is derived from an EMBL/GenBank/DDBJ whole genome shotgun (WGS) entry which is preliminary data.</text>
</comment>
<accession>A0A9K3GNR2</accession>
<evidence type="ECO:0000313" key="2">
    <source>
        <dbReference type="Proteomes" id="UP000265618"/>
    </source>
</evidence>
<protein>
    <submittedName>
        <fullName evidence="1">Uncharacterized protein</fullName>
    </submittedName>
</protein>
<name>A0A9K3GNR2_9EUKA</name>
<sequence>MMDAGLDDGVIRAVLVQTMMDAGLDDGVIRAVLMQTMMDAGLDDGVIRAVLMQECTDMDDRPSEFEEDFCLFYSEDMVLQLRKGVTPDVLCEVIGLCYSP</sequence>
<reference evidence="1 2" key="1">
    <citation type="journal article" date="2018" name="PLoS ONE">
        <title>The draft genome of Kipferlia bialata reveals reductive genome evolution in fornicate parasites.</title>
        <authorList>
            <person name="Tanifuji G."/>
            <person name="Takabayashi S."/>
            <person name="Kume K."/>
            <person name="Takagi M."/>
            <person name="Nakayama T."/>
            <person name="Kamikawa R."/>
            <person name="Inagaki Y."/>
            <person name="Hashimoto T."/>
        </authorList>
    </citation>
    <scope>NUCLEOTIDE SEQUENCE [LARGE SCALE GENOMIC DNA]</scope>
    <source>
        <strain evidence="1">NY0173</strain>
    </source>
</reference>
<gene>
    <name evidence="1" type="ORF">KIPB_011401</name>
</gene>
<keyword evidence="2" id="KW-1185">Reference proteome</keyword>